<dbReference type="Pfam" id="PF00871">
    <property type="entry name" value="Acetate_kinase"/>
    <property type="match status" value="1"/>
</dbReference>
<evidence type="ECO:0000256" key="8">
    <source>
        <dbReference type="ARBA" id="ARBA00048596"/>
    </source>
</evidence>
<dbReference type="GO" id="GO:0006083">
    <property type="term" value="P:acetate metabolic process"/>
    <property type="evidence" value="ECO:0007669"/>
    <property type="project" value="TreeGrafter"/>
</dbReference>
<dbReference type="NCBIfam" id="NF002834">
    <property type="entry name" value="PRK03011.1-5"/>
    <property type="match status" value="1"/>
</dbReference>
<keyword evidence="5 9" id="KW-0547">Nucleotide-binding</keyword>
<keyword evidence="6 9" id="KW-0418">Kinase</keyword>
<evidence type="ECO:0000256" key="2">
    <source>
        <dbReference type="ARBA" id="ARBA00008748"/>
    </source>
</evidence>
<dbReference type="Gene3D" id="3.30.420.40">
    <property type="match status" value="2"/>
</dbReference>
<dbReference type="PIRSF" id="PIRSF036458">
    <property type="entry name" value="Butyrate_kin"/>
    <property type="match status" value="1"/>
</dbReference>
<comment type="similarity">
    <text evidence="2 9 10">Belongs to the acetokinase family.</text>
</comment>
<dbReference type="SUPFAM" id="SSF53067">
    <property type="entry name" value="Actin-like ATPase domain"/>
    <property type="match status" value="2"/>
</dbReference>
<organism evidence="11 12">
    <name type="scientific">candidate division WOR-3 bacterium JGI_Cruoil_03_44_89</name>
    <dbReference type="NCBI Taxonomy" id="1973748"/>
    <lineage>
        <taxon>Bacteria</taxon>
        <taxon>Bacteria division WOR-3</taxon>
    </lineage>
</organism>
<evidence type="ECO:0000256" key="9">
    <source>
        <dbReference type="HAMAP-Rule" id="MF_00542"/>
    </source>
</evidence>
<comment type="caution">
    <text evidence="11">The sequence shown here is derived from an EMBL/GenBank/DDBJ whole genome shotgun (WGS) entry which is preliminary data.</text>
</comment>
<keyword evidence="3 9" id="KW-0963">Cytoplasm</keyword>
<dbReference type="GO" id="GO:0008776">
    <property type="term" value="F:acetate kinase activity"/>
    <property type="evidence" value="ECO:0007669"/>
    <property type="project" value="TreeGrafter"/>
</dbReference>
<dbReference type="HAMAP" id="MF_00542">
    <property type="entry name" value="Butyrate_kinase"/>
    <property type="match status" value="1"/>
</dbReference>
<gene>
    <name evidence="9 11" type="primary">buk</name>
    <name evidence="11" type="ORF">CH333_00905</name>
</gene>
<dbReference type="InterPro" id="IPR011245">
    <property type="entry name" value="Butyrate_kin"/>
</dbReference>
<dbReference type="AlphaFoldDB" id="A0A235BZ44"/>
<evidence type="ECO:0000256" key="6">
    <source>
        <dbReference type="ARBA" id="ARBA00022777"/>
    </source>
</evidence>
<dbReference type="InterPro" id="IPR043129">
    <property type="entry name" value="ATPase_NBD"/>
</dbReference>
<name>A0A235BZ44_UNCW3</name>
<dbReference type="Proteomes" id="UP000215215">
    <property type="component" value="Unassembled WGS sequence"/>
</dbReference>
<keyword evidence="7 9" id="KW-0067">ATP-binding</keyword>
<dbReference type="PROSITE" id="PS01075">
    <property type="entry name" value="ACETATE_KINASE_1"/>
    <property type="match status" value="1"/>
</dbReference>
<dbReference type="PANTHER" id="PTHR21060:SF3">
    <property type="entry name" value="BUTYRATE KINASE 2-RELATED"/>
    <property type="match status" value="1"/>
</dbReference>
<dbReference type="EC" id="2.7.2.7" evidence="9"/>
<dbReference type="NCBIfam" id="TIGR02707">
    <property type="entry name" value="butyr_kinase"/>
    <property type="match status" value="1"/>
</dbReference>
<evidence type="ECO:0000313" key="11">
    <source>
        <dbReference type="EMBL" id="OYD17482.1"/>
    </source>
</evidence>
<sequence length="351" mass="38822">MYVLAINPGSTSTKISVFEDGEEVRKNIIRYDRDALKDKKTALEQVEMRGNDIEREIEKWGIKPDGVVGRGGLFKPLESGTYRINERLLKDIMNGKVRGEHISNIGAVLAHNIAGKFGVPSYFVDPVSVDEFEELARFSGIPEIERIALQHTLNIKACIRRVARDKKRKMGDLNLVVAHLGGGMSVCPVKKGRLIDANNAIQEGPFSPERSGTLPISAFLEMCTSGKYTKSFLSRRLVGEGGLVAYLGTNSADEVVLRIKEGDDYARKVYEAMAYQISKEIGAMATVLKGEVEYIVLTGGVANSRLLTDWVKARVEFIAPVLIYPGENEMLALAQGALRVLRGEEEAKEYR</sequence>
<dbReference type="GO" id="GO:0047761">
    <property type="term" value="F:butyrate kinase activity"/>
    <property type="evidence" value="ECO:0007669"/>
    <property type="project" value="UniProtKB-UniRule"/>
</dbReference>
<dbReference type="InterPro" id="IPR000890">
    <property type="entry name" value="Aliphatic_acid_kin_short-chain"/>
</dbReference>
<evidence type="ECO:0000256" key="7">
    <source>
        <dbReference type="ARBA" id="ARBA00022840"/>
    </source>
</evidence>
<comment type="subcellular location">
    <subcellularLocation>
        <location evidence="1 9">Cytoplasm</location>
    </subcellularLocation>
</comment>
<dbReference type="GO" id="GO:0005737">
    <property type="term" value="C:cytoplasm"/>
    <property type="evidence" value="ECO:0007669"/>
    <property type="project" value="UniProtKB-SubCell"/>
</dbReference>
<dbReference type="CDD" id="cd24011">
    <property type="entry name" value="ASKHA_NBD_BK"/>
    <property type="match status" value="1"/>
</dbReference>
<evidence type="ECO:0000256" key="4">
    <source>
        <dbReference type="ARBA" id="ARBA00022679"/>
    </source>
</evidence>
<reference evidence="11 12" key="1">
    <citation type="submission" date="2017-07" db="EMBL/GenBank/DDBJ databases">
        <title>Recovery of genomes from metagenomes via a dereplication, aggregation, and scoring strategy.</title>
        <authorList>
            <person name="Sieber C.M."/>
            <person name="Probst A.J."/>
            <person name="Sharrar A."/>
            <person name="Thomas B.C."/>
            <person name="Hess M."/>
            <person name="Tringe S.G."/>
            <person name="Banfield J.F."/>
        </authorList>
    </citation>
    <scope>NUCLEOTIDE SEQUENCE [LARGE SCALE GENOMIC DNA]</scope>
    <source>
        <strain evidence="11">JGI_Cruoil_03_44_89</strain>
    </source>
</reference>
<evidence type="ECO:0000313" key="12">
    <source>
        <dbReference type="Proteomes" id="UP000215215"/>
    </source>
</evidence>
<accession>A0A235BZ44</accession>
<dbReference type="PANTHER" id="PTHR21060">
    <property type="entry name" value="ACETATE KINASE"/>
    <property type="match status" value="1"/>
</dbReference>
<evidence type="ECO:0000256" key="3">
    <source>
        <dbReference type="ARBA" id="ARBA00022490"/>
    </source>
</evidence>
<proteinExistence type="inferred from homology"/>
<evidence type="ECO:0000256" key="1">
    <source>
        <dbReference type="ARBA" id="ARBA00004496"/>
    </source>
</evidence>
<comment type="catalytic activity">
    <reaction evidence="8 9">
        <text>butanoate + ATP = butanoyl phosphate + ADP</text>
        <dbReference type="Rhea" id="RHEA:13585"/>
        <dbReference type="ChEBI" id="CHEBI:17968"/>
        <dbReference type="ChEBI" id="CHEBI:30616"/>
        <dbReference type="ChEBI" id="CHEBI:58079"/>
        <dbReference type="ChEBI" id="CHEBI:456216"/>
        <dbReference type="EC" id="2.7.2.7"/>
    </reaction>
</comment>
<dbReference type="EMBL" id="NOZQ01000015">
    <property type="protein sequence ID" value="OYD17482.1"/>
    <property type="molecule type" value="Genomic_DNA"/>
</dbReference>
<protein>
    <recommendedName>
        <fullName evidence="9">Probable butyrate kinase</fullName>
        <shortName evidence="9">BK</shortName>
        <ecNumber evidence="9">2.7.2.7</ecNumber>
    </recommendedName>
    <alternativeName>
        <fullName evidence="9">Branched-chain carboxylic acid kinase</fullName>
    </alternativeName>
</protein>
<dbReference type="GO" id="GO:0005524">
    <property type="term" value="F:ATP binding"/>
    <property type="evidence" value="ECO:0007669"/>
    <property type="project" value="UniProtKB-KW"/>
</dbReference>
<evidence type="ECO:0000256" key="10">
    <source>
        <dbReference type="RuleBase" id="RU003835"/>
    </source>
</evidence>
<dbReference type="InterPro" id="IPR023865">
    <property type="entry name" value="Aliphatic_acid_kinase_CS"/>
</dbReference>
<keyword evidence="4 9" id="KW-0808">Transferase</keyword>
<dbReference type="PRINTS" id="PR00471">
    <property type="entry name" value="ACETATEKNASE"/>
</dbReference>
<evidence type="ECO:0000256" key="5">
    <source>
        <dbReference type="ARBA" id="ARBA00022741"/>
    </source>
</evidence>